<dbReference type="Proteomes" id="UP000177876">
    <property type="component" value="Unassembled WGS sequence"/>
</dbReference>
<comment type="subcellular location">
    <subcellularLocation>
        <location evidence="1">Cell membrane</location>
        <topology evidence="1">Multi-pass membrane protein</topology>
    </subcellularLocation>
</comment>
<feature type="transmembrane region" description="Helical" evidence="6">
    <location>
        <begin position="95"/>
        <end position="113"/>
    </location>
</feature>
<dbReference type="EMBL" id="MELK01000050">
    <property type="protein sequence ID" value="OFW56038.1"/>
    <property type="molecule type" value="Genomic_DNA"/>
</dbReference>
<evidence type="ECO:0008006" key="9">
    <source>
        <dbReference type="Google" id="ProtNLM"/>
    </source>
</evidence>
<dbReference type="CDD" id="cd06581">
    <property type="entry name" value="TM_PBP1_LivM_like"/>
    <property type="match status" value="1"/>
</dbReference>
<feature type="transmembrane region" description="Helical" evidence="6">
    <location>
        <begin position="195"/>
        <end position="213"/>
    </location>
</feature>
<dbReference type="GO" id="GO:0005886">
    <property type="term" value="C:plasma membrane"/>
    <property type="evidence" value="ECO:0007669"/>
    <property type="project" value="UniProtKB-SubCell"/>
</dbReference>
<accession>A0A1F2WGP0</accession>
<keyword evidence="4 6" id="KW-1133">Transmembrane helix</keyword>
<sequence length="325" mass="34748">MPVWAEPIASTIHLDIVLVMRLVGVFTIAAVGLNLLIGYAGQVSLGHSAFFGVGAYTSALIAVKAGFPVWIGIIMAILASALIGLLVAPVLRLKGHYLAMATLGLGIIAFVFMREMTWLTGGNLGVTSIPELSLPGVPKNDISEFYIVWIIALIILAFCSNLVRSRTGRAIRAIHQSDVAAAAMGINVSWEKIKIFMLSAALGGLAGGLYAHLQGYIDPNLFYITLSIQLVAMVVVGGMESIWGAVAGAGLLIFLPKIVETLPRWIGPGVPKPIADYSNYEGIVFGLILVLAMIFMPSGITRGLSDLVRYRRSPFINPFKKQAVE</sequence>
<dbReference type="GO" id="GO:0015658">
    <property type="term" value="F:branched-chain amino acid transmembrane transporter activity"/>
    <property type="evidence" value="ECO:0007669"/>
    <property type="project" value="InterPro"/>
</dbReference>
<keyword evidence="3 6" id="KW-0812">Transmembrane</keyword>
<evidence type="ECO:0000256" key="5">
    <source>
        <dbReference type="ARBA" id="ARBA00023136"/>
    </source>
</evidence>
<evidence type="ECO:0000313" key="8">
    <source>
        <dbReference type="Proteomes" id="UP000177876"/>
    </source>
</evidence>
<gene>
    <name evidence="7" type="ORF">A2Y75_04490</name>
</gene>
<evidence type="ECO:0000256" key="3">
    <source>
        <dbReference type="ARBA" id="ARBA00022692"/>
    </source>
</evidence>
<dbReference type="InterPro" id="IPR043428">
    <property type="entry name" value="LivM-like"/>
</dbReference>
<name>A0A1F2WGP0_9ACTN</name>
<proteinExistence type="predicted"/>
<protein>
    <recommendedName>
        <fullName evidence="9">Branched-chain amino acid ABC transporter permease</fullName>
    </recommendedName>
</protein>
<evidence type="ECO:0000313" key="7">
    <source>
        <dbReference type="EMBL" id="OFW56038.1"/>
    </source>
</evidence>
<evidence type="ECO:0000256" key="4">
    <source>
        <dbReference type="ARBA" id="ARBA00022989"/>
    </source>
</evidence>
<keyword evidence="2" id="KW-1003">Cell membrane</keyword>
<dbReference type="PANTHER" id="PTHR30482:SF18">
    <property type="entry name" value="BRANCHED AMINO ACID TRANSPORT SYSTEM PERMEASE"/>
    <property type="match status" value="1"/>
</dbReference>
<dbReference type="AlphaFoldDB" id="A0A1F2WGP0"/>
<dbReference type="InterPro" id="IPR001851">
    <property type="entry name" value="ABC_transp_permease"/>
</dbReference>
<feature type="transmembrane region" description="Helical" evidence="6">
    <location>
        <begin position="69"/>
        <end position="88"/>
    </location>
</feature>
<dbReference type="STRING" id="1797197.A2Y75_04490"/>
<feature type="transmembrane region" description="Helical" evidence="6">
    <location>
        <begin position="145"/>
        <end position="163"/>
    </location>
</feature>
<organism evidence="7 8">
    <name type="scientific">Candidatus Solincola sediminis</name>
    <dbReference type="NCBI Taxonomy" id="1797199"/>
    <lineage>
        <taxon>Bacteria</taxon>
        <taxon>Bacillati</taxon>
        <taxon>Actinomycetota</taxon>
        <taxon>Candidatus Geothermincolia</taxon>
        <taxon>Candidatus Geothermincolales</taxon>
        <taxon>Candidatus Geothermincolaceae</taxon>
        <taxon>Candidatus Solincola</taxon>
    </lineage>
</organism>
<reference evidence="7 8" key="1">
    <citation type="journal article" date="2016" name="Nat. Commun.">
        <title>Thousands of microbial genomes shed light on interconnected biogeochemical processes in an aquifer system.</title>
        <authorList>
            <person name="Anantharaman K."/>
            <person name="Brown C.T."/>
            <person name="Hug L.A."/>
            <person name="Sharon I."/>
            <person name="Castelle C.J."/>
            <person name="Probst A.J."/>
            <person name="Thomas B.C."/>
            <person name="Singh A."/>
            <person name="Wilkins M.J."/>
            <person name="Karaoz U."/>
            <person name="Brodie E.L."/>
            <person name="Williams K.H."/>
            <person name="Hubbard S.S."/>
            <person name="Banfield J.F."/>
        </authorList>
    </citation>
    <scope>NUCLEOTIDE SEQUENCE [LARGE SCALE GENOMIC DNA]</scope>
</reference>
<feature type="transmembrane region" description="Helical" evidence="6">
    <location>
        <begin position="12"/>
        <end position="37"/>
    </location>
</feature>
<feature type="transmembrane region" description="Helical" evidence="6">
    <location>
        <begin position="243"/>
        <end position="262"/>
    </location>
</feature>
<feature type="transmembrane region" description="Helical" evidence="6">
    <location>
        <begin position="219"/>
        <end position="236"/>
    </location>
</feature>
<dbReference type="Pfam" id="PF02653">
    <property type="entry name" value="BPD_transp_2"/>
    <property type="match status" value="1"/>
</dbReference>
<dbReference type="PANTHER" id="PTHR30482">
    <property type="entry name" value="HIGH-AFFINITY BRANCHED-CHAIN AMINO ACID TRANSPORT SYSTEM PERMEASE"/>
    <property type="match status" value="1"/>
</dbReference>
<evidence type="ECO:0000256" key="1">
    <source>
        <dbReference type="ARBA" id="ARBA00004651"/>
    </source>
</evidence>
<keyword evidence="5 6" id="KW-0472">Membrane</keyword>
<comment type="caution">
    <text evidence="7">The sequence shown here is derived from an EMBL/GenBank/DDBJ whole genome shotgun (WGS) entry which is preliminary data.</text>
</comment>
<feature type="transmembrane region" description="Helical" evidence="6">
    <location>
        <begin position="282"/>
        <end position="304"/>
    </location>
</feature>
<feature type="transmembrane region" description="Helical" evidence="6">
    <location>
        <begin position="44"/>
        <end position="63"/>
    </location>
</feature>
<evidence type="ECO:0000256" key="2">
    <source>
        <dbReference type="ARBA" id="ARBA00022475"/>
    </source>
</evidence>
<evidence type="ECO:0000256" key="6">
    <source>
        <dbReference type="SAM" id="Phobius"/>
    </source>
</evidence>